<dbReference type="EMBL" id="JBANDX010000010">
    <property type="protein sequence ID" value="MEL0609350.1"/>
    <property type="molecule type" value="Genomic_DNA"/>
</dbReference>
<evidence type="ECO:0000313" key="2">
    <source>
        <dbReference type="Proteomes" id="UP001377160"/>
    </source>
</evidence>
<dbReference type="RefSeq" id="WP_341635358.1">
    <property type="nucleotide sequence ID" value="NZ_JBANDX010000010.1"/>
</dbReference>
<organism evidence="1 2">
    <name type="scientific">Vibrio echinoideorum</name>
    <dbReference type="NCBI Taxonomy" id="2100116"/>
    <lineage>
        <taxon>Bacteria</taxon>
        <taxon>Pseudomonadati</taxon>
        <taxon>Pseudomonadota</taxon>
        <taxon>Gammaproteobacteria</taxon>
        <taxon>Vibrionales</taxon>
        <taxon>Vibrionaceae</taxon>
        <taxon>Vibrio</taxon>
    </lineage>
</organism>
<evidence type="ECO:0000313" key="1">
    <source>
        <dbReference type="EMBL" id="MEL0609350.1"/>
    </source>
</evidence>
<protein>
    <submittedName>
        <fullName evidence="1">Uncharacterized protein</fullName>
    </submittedName>
</protein>
<proteinExistence type="predicted"/>
<accession>A0ABU9FTI5</accession>
<name>A0ABU9FTI5_9VIBR</name>
<reference evidence="1 2" key="1">
    <citation type="submission" date="2024-02" db="EMBL/GenBank/DDBJ databases">
        <title>Bacteria isolated from the canopy kelp, Nereocystis luetkeana.</title>
        <authorList>
            <person name="Pfister C.A."/>
            <person name="Younker I.T."/>
            <person name="Light S.H."/>
        </authorList>
    </citation>
    <scope>NUCLEOTIDE SEQUENCE [LARGE SCALE GENOMIC DNA]</scope>
    <source>
        <strain evidence="1 2">TI.1.15</strain>
    </source>
</reference>
<dbReference type="Proteomes" id="UP001377160">
    <property type="component" value="Unassembled WGS sequence"/>
</dbReference>
<gene>
    <name evidence="1" type="ORF">V8Z71_13590</name>
</gene>
<comment type="caution">
    <text evidence="1">The sequence shown here is derived from an EMBL/GenBank/DDBJ whole genome shotgun (WGS) entry which is preliminary data.</text>
</comment>
<sequence>MKAIVSLFISAYQPGMASIECRPYSLIQSHYPLLCDDQYGDGCSESWVFKDKGYKDKADEGKGYEAKPFEDQRFEDPDVEKPDFEDARFENLLFEDLSYEDICWMISRARRSQPLGYCVMYLRYVNHHSGYAKTVATSLRQHIALHPDLKDSLSTFLVTWLQQQEDLFCQTLHQQLIEFHTSR</sequence>
<keyword evidence="2" id="KW-1185">Reference proteome</keyword>